<evidence type="ECO:0000256" key="1">
    <source>
        <dbReference type="ARBA" id="ARBA00000830"/>
    </source>
</evidence>
<dbReference type="NCBIfam" id="NF009695">
    <property type="entry name" value="PRK13222.1-2"/>
    <property type="match status" value="1"/>
</dbReference>
<feature type="binding site" evidence="10">
    <location>
        <position position="31"/>
    </location>
    <ligand>
        <name>Mg(2+)</name>
        <dbReference type="ChEBI" id="CHEBI:18420"/>
    </ligand>
</feature>
<feature type="binding site" evidence="10">
    <location>
        <position position="196"/>
    </location>
    <ligand>
        <name>Mg(2+)</name>
        <dbReference type="ChEBI" id="CHEBI:18420"/>
    </ligand>
</feature>
<keyword evidence="8 10" id="KW-0460">Magnesium</keyword>
<keyword evidence="12" id="KW-1185">Reference proteome</keyword>
<keyword evidence="6 10" id="KW-0479">Metal-binding</keyword>
<dbReference type="PANTHER" id="PTHR43434:SF1">
    <property type="entry name" value="PHOSPHOGLYCOLATE PHOSPHATASE"/>
    <property type="match status" value="1"/>
</dbReference>
<dbReference type="HAMAP" id="MF_00495">
    <property type="entry name" value="GPH_hydrolase_bact"/>
    <property type="match status" value="1"/>
</dbReference>
<organism evidence="11 12">
    <name type="scientific">Halomonas alkaliantarctica</name>
    <dbReference type="NCBI Taxonomy" id="232346"/>
    <lineage>
        <taxon>Bacteria</taxon>
        <taxon>Pseudomonadati</taxon>
        <taxon>Pseudomonadota</taxon>
        <taxon>Gammaproteobacteria</taxon>
        <taxon>Oceanospirillales</taxon>
        <taxon>Halomonadaceae</taxon>
        <taxon>Halomonas</taxon>
    </lineage>
</organism>
<dbReference type="RefSeq" id="WP_280106935.1">
    <property type="nucleotide sequence ID" value="NZ_CP122961.1"/>
</dbReference>
<protein>
    <recommendedName>
        <fullName evidence="5 10">Phosphoglycolate phosphatase</fullName>
        <shortName evidence="10">PGP</shortName>
        <shortName evidence="10">PGPase</shortName>
        <ecNumber evidence="5 10">3.1.3.18</ecNumber>
    </recommendedName>
</protein>
<dbReference type="NCBIfam" id="TIGR01509">
    <property type="entry name" value="HAD-SF-IA-v3"/>
    <property type="match status" value="1"/>
</dbReference>
<evidence type="ECO:0000313" key="11">
    <source>
        <dbReference type="EMBL" id="WGI27369.1"/>
    </source>
</evidence>
<name>A0ABY8LV96_9GAMM</name>
<evidence type="ECO:0000256" key="9">
    <source>
        <dbReference type="ARBA" id="ARBA00023277"/>
    </source>
</evidence>
<reference evidence="11" key="1">
    <citation type="submission" date="2023-04" db="EMBL/GenBank/DDBJ databases">
        <title>Complete genome sequence of Halomonas alkaliantarctica MSP3 isolated from marine sediment, Jeju Island.</title>
        <authorList>
            <person name="Park S.-J."/>
        </authorList>
    </citation>
    <scope>NUCLEOTIDE SEQUENCE</scope>
    <source>
        <strain evidence="11">MSP3</strain>
    </source>
</reference>
<dbReference type="SFLD" id="SFLDG01129">
    <property type="entry name" value="C1.5:_HAD__Beta-PGM__Phosphata"/>
    <property type="match status" value="1"/>
</dbReference>
<comment type="similarity">
    <text evidence="4 10">Belongs to the HAD-like hydrolase superfamily. CbbY/CbbZ/Gph/YieH family.</text>
</comment>
<dbReference type="InterPro" id="IPR036412">
    <property type="entry name" value="HAD-like_sf"/>
</dbReference>
<dbReference type="InterPro" id="IPR050155">
    <property type="entry name" value="HAD-like_hydrolase_sf"/>
</dbReference>
<feature type="binding site" evidence="10">
    <location>
        <position position="29"/>
    </location>
    <ligand>
        <name>Mg(2+)</name>
        <dbReference type="ChEBI" id="CHEBI:18420"/>
    </ligand>
</feature>
<comment type="pathway">
    <text evidence="3 10">Organic acid metabolism; glycolate biosynthesis; glycolate from 2-phosphoglycolate: step 1/1.</text>
</comment>
<dbReference type="SFLD" id="SFLDG01135">
    <property type="entry name" value="C1.5.6:_HAD__Beta-PGM__Phospha"/>
    <property type="match status" value="1"/>
</dbReference>
<evidence type="ECO:0000256" key="10">
    <source>
        <dbReference type="HAMAP-Rule" id="MF_00495"/>
    </source>
</evidence>
<accession>A0ABY8LV96</accession>
<dbReference type="NCBIfam" id="TIGR01549">
    <property type="entry name" value="HAD-SF-IA-v1"/>
    <property type="match status" value="1"/>
</dbReference>
<evidence type="ECO:0000256" key="2">
    <source>
        <dbReference type="ARBA" id="ARBA00001946"/>
    </source>
</evidence>
<proteinExistence type="inferred from homology"/>
<evidence type="ECO:0000313" key="12">
    <source>
        <dbReference type="Proteomes" id="UP001179830"/>
    </source>
</evidence>
<dbReference type="SUPFAM" id="SSF56784">
    <property type="entry name" value="HAD-like"/>
    <property type="match status" value="1"/>
</dbReference>
<dbReference type="PANTHER" id="PTHR43434">
    <property type="entry name" value="PHOSPHOGLYCOLATE PHOSPHATASE"/>
    <property type="match status" value="1"/>
</dbReference>
<dbReference type="Gene3D" id="3.40.50.1000">
    <property type="entry name" value="HAD superfamily/HAD-like"/>
    <property type="match status" value="1"/>
</dbReference>
<comment type="catalytic activity">
    <reaction evidence="1 10">
        <text>2-phosphoglycolate + H2O = glycolate + phosphate</text>
        <dbReference type="Rhea" id="RHEA:14369"/>
        <dbReference type="ChEBI" id="CHEBI:15377"/>
        <dbReference type="ChEBI" id="CHEBI:29805"/>
        <dbReference type="ChEBI" id="CHEBI:43474"/>
        <dbReference type="ChEBI" id="CHEBI:58033"/>
        <dbReference type="EC" id="3.1.3.18"/>
    </reaction>
</comment>
<evidence type="ECO:0000256" key="8">
    <source>
        <dbReference type="ARBA" id="ARBA00022842"/>
    </source>
</evidence>
<dbReference type="EC" id="3.1.3.18" evidence="5 10"/>
<sequence>MRQRALKAHPIHYSELHTILQGKRLVAFDLDGTLIDSVPDLSAAVGKMLNELGLPSPGEAKVRDWVGNGAPVLVERALAWALQDTSEPTPCYERQQRAYDAFIEYYGAAPNTLTTLYPGVKQALGALHQQGMTLVLITNKPERFIEPLLKHFELLDFFTLWLGGDSLAEKKPHPLPLLHAAQHCQISPAECVMVGDSRHDIAAGKAAGFTTLALPYGYNHGEPIENSHPDLVLSSLTELLITPPRGA</sequence>
<evidence type="ECO:0000256" key="5">
    <source>
        <dbReference type="ARBA" id="ARBA00013078"/>
    </source>
</evidence>
<dbReference type="SFLD" id="SFLDS00003">
    <property type="entry name" value="Haloacid_Dehalogenase"/>
    <property type="match status" value="1"/>
</dbReference>
<comment type="cofactor">
    <cofactor evidence="2 10">
        <name>Mg(2+)</name>
        <dbReference type="ChEBI" id="CHEBI:18420"/>
    </cofactor>
</comment>
<dbReference type="Pfam" id="PF00702">
    <property type="entry name" value="Hydrolase"/>
    <property type="match status" value="1"/>
</dbReference>
<dbReference type="Proteomes" id="UP001179830">
    <property type="component" value="Chromosome"/>
</dbReference>
<dbReference type="InterPro" id="IPR023198">
    <property type="entry name" value="PGP-like_dom2"/>
</dbReference>
<dbReference type="CDD" id="cd16417">
    <property type="entry name" value="HAD_PGPase"/>
    <property type="match status" value="1"/>
</dbReference>
<dbReference type="InterPro" id="IPR037512">
    <property type="entry name" value="PGPase_prok"/>
</dbReference>
<dbReference type="InterPro" id="IPR006439">
    <property type="entry name" value="HAD-SF_hydro_IA"/>
</dbReference>
<evidence type="ECO:0000256" key="7">
    <source>
        <dbReference type="ARBA" id="ARBA00022801"/>
    </source>
</evidence>
<evidence type="ECO:0000256" key="6">
    <source>
        <dbReference type="ARBA" id="ARBA00022723"/>
    </source>
</evidence>
<keyword evidence="7 10" id="KW-0378">Hydrolase</keyword>
<comment type="function">
    <text evidence="10">Specifically catalyzes the dephosphorylation of 2-phosphoglycolate. Is involved in the dissimilation of the intracellular 2-phosphoglycolate formed during the DNA repair of 3'-phosphoglycolate ends, a major class of DNA lesions induced by oxidative stress.</text>
</comment>
<feature type="active site" description="Nucleophile" evidence="10">
    <location>
        <position position="29"/>
    </location>
</feature>
<dbReference type="InterPro" id="IPR023214">
    <property type="entry name" value="HAD_sf"/>
</dbReference>
<dbReference type="GO" id="GO:0008967">
    <property type="term" value="F:phosphoglycolate phosphatase activity"/>
    <property type="evidence" value="ECO:0007669"/>
    <property type="project" value="UniProtKB-EC"/>
</dbReference>
<gene>
    <name evidence="11" type="ORF">QEN58_12310</name>
</gene>
<dbReference type="Gene3D" id="1.10.150.240">
    <property type="entry name" value="Putative phosphatase, domain 2"/>
    <property type="match status" value="1"/>
</dbReference>
<dbReference type="NCBIfam" id="TIGR01449">
    <property type="entry name" value="PGP_bact"/>
    <property type="match status" value="1"/>
</dbReference>
<keyword evidence="9 10" id="KW-0119">Carbohydrate metabolism</keyword>
<dbReference type="EMBL" id="CP122961">
    <property type="protein sequence ID" value="WGI27369.1"/>
    <property type="molecule type" value="Genomic_DNA"/>
</dbReference>
<evidence type="ECO:0000256" key="4">
    <source>
        <dbReference type="ARBA" id="ARBA00006171"/>
    </source>
</evidence>
<evidence type="ECO:0000256" key="3">
    <source>
        <dbReference type="ARBA" id="ARBA00004818"/>
    </source>
</evidence>
<dbReference type="PRINTS" id="PR00413">
    <property type="entry name" value="HADHALOGNASE"/>
</dbReference>